<evidence type="ECO:0000313" key="6">
    <source>
        <dbReference type="Proteomes" id="UP000325313"/>
    </source>
</evidence>
<dbReference type="Proteomes" id="UP000325313">
    <property type="component" value="Unassembled WGS sequence"/>
</dbReference>
<dbReference type="Proteomes" id="UP000324748">
    <property type="component" value="Unassembled WGS sequence"/>
</dbReference>
<comment type="caution">
    <text evidence="3">The sequence shown here is derived from an EMBL/GenBank/DDBJ whole genome shotgun (WGS) entry which is preliminary data.</text>
</comment>
<gene>
    <name evidence="3" type="ORF">PGT21_012369</name>
    <name evidence="4" type="ORF">PGTUg99_031385</name>
</gene>
<evidence type="ECO:0000313" key="3">
    <source>
        <dbReference type="EMBL" id="KAA1070443.1"/>
    </source>
</evidence>
<evidence type="ECO:0000256" key="1">
    <source>
        <dbReference type="SAM" id="MobiDB-lite"/>
    </source>
</evidence>
<protein>
    <submittedName>
        <fullName evidence="3">Uncharacterized protein</fullName>
    </submittedName>
</protein>
<evidence type="ECO:0000313" key="5">
    <source>
        <dbReference type="Proteomes" id="UP000324748"/>
    </source>
</evidence>
<sequence>MKHYFIKYLYLQFLLMIYFHLALLNLNNVKKNKEFFFDLNETPMEDSIYPSSKSSETSFYDSKASLNSPSKKPMVFSTSEPHCSTFSKELFHDARLGGSSSREKVGSLTQGLQIISHSHSPTSSHKHKNENKNSEHGRNNLFCGIRGDKKLAEFSKKKQGGTEKNEMNREEKMSPEYSQSHEIHAAPVENSKFPLKNNVHVVNVNEEIFELLDVCNWNYVKVDPEQEIENPKKKDAEEFEPVQKMFKHLNGFRSGENLSHVFWIPRDEEITFFQNYCRSKDTLHYPDEISLPQRYFGIIKMLLRISDEKLELDQYFGFFKELKNQLNSKLSSKNKDIIFSRKYEFQVSKRMEYMRKTSKVTTTLSILYLSLFQEHLGGSLKNKNILDFSNFLQEFWKEIIKGDGQAFLNKNQFEKDLHEFLIFTENGNVKYSKARNNSHLLTISWRILGSWIERTERCSSLNLKEDLVYRRFLISIVNKIVFWSNLKSIHQSIKDEFKIRNTIELDQYSD</sequence>
<evidence type="ECO:0000313" key="4">
    <source>
        <dbReference type="EMBL" id="KAA1089958.1"/>
    </source>
</evidence>
<name>A0A5B0M2J0_PUCGR</name>
<feature type="transmembrane region" description="Helical" evidence="2">
    <location>
        <begin position="6"/>
        <end position="26"/>
    </location>
</feature>
<feature type="compositionally biased region" description="Basic and acidic residues" evidence="1">
    <location>
        <begin position="146"/>
        <end position="176"/>
    </location>
</feature>
<dbReference type="AlphaFoldDB" id="A0A5B0M2J0"/>
<dbReference type="OrthoDB" id="10635074at2759"/>
<keyword evidence="2" id="KW-1133">Transmembrane helix</keyword>
<keyword evidence="5" id="KW-1185">Reference proteome</keyword>
<keyword evidence="2" id="KW-0812">Transmembrane</keyword>
<reference evidence="5 6" key="1">
    <citation type="submission" date="2019-05" db="EMBL/GenBank/DDBJ databases">
        <title>Emergence of the Ug99 lineage of the wheat stem rust pathogen through somatic hybridization.</title>
        <authorList>
            <person name="Li F."/>
            <person name="Upadhyaya N.M."/>
            <person name="Sperschneider J."/>
            <person name="Matny O."/>
            <person name="Nguyen-Phuc H."/>
            <person name="Mago R."/>
            <person name="Raley C."/>
            <person name="Miller M.E."/>
            <person name="Silverstein K.A.T."/>
            <person name="Henningsen E."/>
            <person name="Hirsch C.D."/>
            <person name="Visser B."/>
            <person name="Pretorius Z.A."/>
            <person name="Steffenson B.J."/>
            <person name="Schwessinger B."/>
            <person name="Dodds P.N."/>
            <person name="Figueroa M."/>
        </authorList>
    </citation>
    <scope>NUCLEOTIDE SEQUENCE [LARGE SCALE GENOMIC DNA]</scope>
    <source>
        <strain evidence="3">21-0</strain>
        <strain evidence="4 6">Ug99</strain>
    </source>
</reference>
<dbReference type="EMBL" id="VSWC01000171">
    <property type="protein sequence ID" value="KAA1070443.1"/>
    <property type="molecule type" value="Genomic_DNA"/>
</dbReference>
<dbReference type="EMBL" id="VDEP01000404">
    <property type="protein sequence ID" value="KAA1089958.1"/>
    <property type="molecule type" value="Genomic_DNA"/>
</dbReference>
<feature type="region of interest" description="Disordered" evidence="1">
    <location>
        <begin position="116"/>
        <end position="176"/>
    </location>
</feature>
<keyword evidence="2" id="KW-0472">Membrane</keyword>
<proteinExistence type="predicted"/>
<accession>A0A5B0M2J0</accession>
<organism evidence="3 5">
    <name type="scientific">Puccinia graminis f. sp. tritici</name>
    <dbReference type="NCBI Taxonomy" id="56615"/>
    <lineage>
        <taxon>Eukaryota</taxon>
        <taxon>Fungi</taxon>
        <taxon>Dikarya</taxon>
        <taxon>Basidiomycota</taxon>
        <taxon>Pucciniomycotina</taxon>
        <taxon>Pucciniomycetes</taxon>
        <taxon>Pucciniales</taxon>
        <taxon>Pucciniaceae</taxon>
        <taxon>Puccinia</taxon>
    </lineage>
</organism>
<evidence type="ECO:0000256" key="2">
    <source>
        <dbReference type="SAM" id="Phobius"/>
    </source>
</evidence>